<dbReference type="GO" id="GO:0005856">
    <property type="term" value="C:cytoskeleton"/>
    <property type="evidence" value="ECO:0007669"/>
    <property type="project" value="InterPro"/>
</dbReference>
<accession>A0AAD9PDZ6</accession>
<protein>
    <submittedName>
        <fullName evidence="2">Uncharacterized protein</fullName>
    </submittedName>
</protein>
<organism evidence="2 3">
    <name type="scientific">Ridgeia piscesae</name>
    <name type="common">Tubeworm</name>
    <dbReference type="NCBI Taxonomy" id="27915"/>
    <lineage>
        <taxon>Eukaryota</taxon>
        <taxon>Metazoa</taxon>
        <taxon>Spiralia</taxon>
        <taxon>Lophotrochozoa</taxon>
        <taxon>Annelida</taxon>
        <taxon>Polychaeta</taxon>
        <taxon>Sedentaria</taxon>
        <taxon>Canalipalpata</taxon>
        <taxon>Sabellida</taxon>
        <taxon>Siboglinidae</taxon>
        <taxon>Ridgeia</taxon>
    </lineage>
</organism>
<evidence type="ECO:0000313" key="2">
    <source>
        <dbReference type="EMBL" id="KAK2192934.1"/>
    </source>
</evidence>
<keyword evidence="3" id="KW-1185">Reference proteome</keyword>
<dbReference type="Pfam" id="PF15748">
    <property type="entry name" value="CCSAP"/>
    <property type="match status" value="1"/>
</dbReference>
<evidence type="ECO:0000313" key="3">
    <source>
        <dbReference type="Proteomes" id="UP001209878"/>
    </source>
</evidence>
<dbReference type="EMBL" id="JAODUO010000020">
    <property type="protein sequence ID" value="KAK2192934.1"/>
    <property type="molecule type" value="Genomic_DNA"/>
</dbReference>
<proteinExistence type="predicted"/>
<reference evidence="2" key="1">
    <citation type="journal article" date="2023" name="Mol. Biol. Evol.">
        <title>Third-Generation Sequencing Reveals the Adaptive Role of the Epigenome in Three Deep-Sea Polychaetes.</title>
        <authorList>
            <person name="Perez M."/>
            <person name="Aroh O."/>
            <person name="Sun Y."/>
            <person name="Lan Y."/>
            <person name="Juniper S.K."/>
            <person name="Young C.R."/>
            <person name="Angers B."/>
            <person name="Qian P.Y."/>
        </authorList>
    </citation>
    <scope>NUCLEOTIDE SEQUENCE</scope>
    <source>
        <strain evidence="2">R07B-5</strain>
    </source>
</reference>
<dbReference type="Proteomes" id="UP001209878">
    <property type="component" value="Unassembled WGS sequence"/>
</dbReference>
<evidence type="ECO:0000256" key="1">
    <source>
        <dbReference type="SAM" id="MobiDB-lite"/>
    </source>
</evidence>
<feature type="region of interest" description="Disordered" evidence="1">
    <location>
        <begin position="37"/>
        <end position="204"/>
    </location>
</feature>
<name>A0AAD9PDZ6_RIDPI</name>
<comment type="caution">
    <text evidence="2">The sequence shown here is derived from an EMBL/GenBank/DDBJ whole genome shotgun (WGS) entry which is preliminary data.</text>
</comment>
<sequence>MVVPTSTEYTRSYKPKVFVRAGRLYDENLEFRLQKREMEQNHTTSPFMWDPSDLETDSSDRSSEQQRPMSVPPHKYKHEKFNRSYQKRLLQQQQQQQQEEEEMDYSSPERRGRSKERRGRQERSPSRSQSRGRCSGESVPRPSKPPRHNPAQMNGRHTPTFMDGVAVLRDQGVQTPDWTKMKGRKTVHPSASFESSSSGMHSSK</sequence>
<dbReference type="InterPro" id="IPR029774">
    <property type="entry name" value="CSAP"/>
</dbReference>
<feature type="compositionally biased region" description="Low complexity" evidence="1">
    <location>
        <begin position="126"/>
        <end position="138"/>
    </location>
</feature>
<feature type="compositionally biased region" description="Low complexity" evidence="1">
    <location>
        <begin position="190"/>
        <end position="204"/>
    </location>
</feature>
<dbReference type="AlphaFoldDB" id="A0AAD9PDZ6"/>
<gene>
    <name evidence="2" type="ORF">NP493_20g08056</name>
</gene>